<gene>
    <name evidence="2" type="ORF">EVAR_4056_1</name>
</gene>
<keyword evidence="1" id="KW-0732">Signal</keyword>
<dbReference type="AlphaFoldDB" id="A0A4C1T3V5"/>
<reference evidence="2 3" key="1">
    <citation type="journal article" date="2019" name="Commun. Biol.">
        <title>The bagworm genome reveals a unique fibroin gene that provides high tensile strength.</title>
        <authorList>
            <person name="Kono N."/>
            <person name="Nakamura H."/>
            <person name="Ohtoshi R."/>
            <person name="Tomita M."/>
            <person name="Numata K."/>
            <person name="Arakawa K."/>
        </authorList>
    </citation>
    <scope>NUCLEOTIDE SEQUENCE [LARGE SCALE GENOMIC DNA]</scope>
</reference>
<dbReference type="Proteomes" id="UP000299102">
    <property type="component" value="Unassembled WGS sequence"/>
</dbReference>
<sequence length="105" mass="11670">MCVFVCVCVCVYVRARVRVVCVRAFVRACVHECVSFDGAQRARVIWVDEPSPARVPRHTFLARAGRINVTVIRKLASTVAVGRAAAPSAPLRVRLFNSTHEARYT</sequence>
<keyword evidence="3" id="KW-1185">Reference proteome</keyword>
<evidence type="ECO:0000313" key="3">
    <source>
        <dbReference type="Proteomes" id="UP000299102"/>
    </source>
</evidence>
<evidence type="ECO:0008006" key="4">
    <source>
        <dbReference type="Google" id="ProtNLM"/>
    </source>
</evidence>
<feature type="chain" id="PRO_5020041637" description="Secreted protein" evidence="1">
    <location>
        <begin position="16"/>
        <end position="105"/>
    </location>
</feature>
<comment type="caution">
    <text evidence="2">The sequence shown here is derived from an EMBL/GenBank/DDBJ whole genome shotgun (WGS) entry which is preliminary data.</text>
</comment>
<feature type="signal peptide" evidence="1">
    <location>
        <begin position="1"/>
        <end position="15"/>
    </location>
</feature>
<proteinExistence type="predicted"/>
<name>A0A4C1T3V5_EUMVA</name>
<evidence type="ECO:0000313" key="2">
    <source>
        <dbReference type="EMBL" id="GBP09189.1"/>
    </source>
</evidence>
<evidence type="ECO:0000256" key="1">
    <source>
        <dbReference type="SAM" id="SignalP"/>
    </source>
</evidence>
<organism evidence="2 3">
    <name type="scientific">Eumeta variegata</name>
    <name type="common">Bagworm moth</name>
    <name type="synonym">Eumeta japonica</name>
    <dbReference type="NCBI Taxonomy" id="151549"/>
    <lineage>
        <taxon>Eukaryota</taxon>
        <taxon>Metazoa</taxon>
        <taxon>Ecdysozoa</taxon>
        <taxon>Arthropoda</taxon>
        <taxon>Hexapoda</taxon>
        <taxon>Insecta</taxon>
        <taxon>Pterygota</taxon>
        <taxon>Neoptera</taxon>
        <taxon>Endopterygota</taxon>
        <taxon>Lepidoptera</taxon>
        <taxon>Glossata</taxon>
        <taxon>Ditrysia</taxon>
        <taxon>Tineoidea</taxon>
        <taxon>Psychidae</taxon>
        <taxon>Oiketicinae</taxon>
        <taxon>Eumeta</taxon>
    </lineage>
</organism>
<dbReference type="EMBL" id="BGZK01000034">
    <property type="protein sequence ID" value="GBP09189.1"/>
    <property type="molecule type" value="Genomic_DNA"/>
</dbReference>
<protein>
    <recommendedName>
        <fullName evidence="4">Secreted protein</fullName>
    </recommendedName>
</protein>
<accession>A0A4C1T3V5</accession>